<dbReference type="Pfam" id="PF16188">
    <property type="entry name" value="Peptidase_M24_C"/>
    <property type="match status" value="1"/>
</dbReference>
<sequence>MSAIPLADRPALVRAALSQQGVDGFILPRGDEFLSEYVAPYAERLAWLTGFTGSAGLAILLSNKAALFSDGRYTSQMEDQADHTIWERRHITKEPPAAWLKENAKGLRIGYDPRLISEAALQGFQNSGVKLVPLQKNPIDAVWRDQPQPPASTVRFQRDALSGETSASKRARIAHALREAGEQALVVGDPTSLAWLLNIRGDDVPHTPVVLSFGVLHDDGSAELFVDEARISPEAKESFGDDVKILPIGALPARLKALAGKTVRLDPIGTSFWFVQTLDDAGAIVSRESDPCVLPKACKNQVEQEGARRVHLTDSVALCRFLYFVSQHGVGMRETDLAVKLDQIRAEASDYHGESFPAISAVGPNAALPHYRALPGQDRVLERNQIYLIDSGGQYDAGTTDVTRTVWSGPAEPPHEIRSAFTRVLKGNILLARARFPEGTTGHRLDALARYALWQVGLDYDHGTGHGIGSYLSVHEGPQNISSVPRPTTLQPGMIVSDEPGYYEVGHYGIRLENLLLVRPAPIGGRGPFLEFDVLGFAPFDRKLIDVALLLPDELAWLDDYHAQTLAKIGPALDDETRAWLAEACAPLTP</sequence>
<dbReference type="Pfam" id="PF01321">
    <property type="entry name" value="Creatinase_N"/>
    <property type="match status" value="1"/>
</dbReference>
<evidence type="ECO:0000256" key="3">
    <source>
        <dbReference type="ARBA" id="ARBA00022801"/>
    </source>
</evidence>
<proteinExistence type="inferred from homology"/>
<dbReference type="GO" id="GO:0070006">
    <property type="term" value="F:metalloaminopeptidase activity"/>
    <property type="evidence" value="ECO:0007669"/>
    <property type="project" value="InterPro"/>
</dbReference>
<dbReference type="InterPro" id="IPR029149">
    <property type="entry name" value="Creatin/AminoP/Spt16_N"/>
</dbReference>
<keyword evidence="3" id="KW-0378">Hydrolase</keyword>
<dbReference type="STRING" id="153496.A0U89_07170"/>
<dbReference type="GO" id="GO:0005737">
    <property type="term" value="C:cytoplasm"/>
    <property type="evidence" value="ECO:0007669"/>
    <property type="project" value="UniProtKB-ARBA"/>
</dbReference>
<dbReference type="InterPro" id="IPR036005">
    <property type="entry name" value="Creatinase/aminopeptidase-like"/>
</dbReference>
<reference evidence="4 5" key="1">
    <citation type="journal article" date="2016" name="Microb. Cell Fact.">
        <title>Dissection of exopolysaccharide biosynthesis in Kozakia baliensis.</title>
        <authorList>
            <person name="Brandt J.U."/>
            <person name="Jakob F."/>
            <person name="Behr J."/>
            <person name="Geissler A.J."/>
            <person name="Vogel R.F."/>
        </authorList>
    </citation>
    <scope>NUCLEOTIDE SEQUENCE [LARGE SCALE GENOMIC DNA]</scope>
    <source>
        <strain evidence="4 5">DSM 14400</strain>
    </source>
</reference>
<dbReference type="Gene3D" id="3.40.350.10">
    <property type="entry name" value="Creatinase/prolidase N-terminal domain"/>
    <property type="match status" value="2"/>
</dbReference>
<dbReference type="eggNOG" id="COG0006">
    <property type="taxonomic scope" value="Bacteria"/>
</dbReference>
<gene>
    <name evidence="4" type="ORF">A0U89_07170</name>
</gene>
<evidence type="ECO:0000313" key="5">
    <source>
        <dbReference type="Proteomes" id="UP000179145"/>
    </source>
</evidence>
<keyword evidence="4" id="KW-0031">Aminopeptidase</keyword>
<name>A0A1D8UTI2_9PROT</name>
<dbReference type="AlphaFoldDB" id="A0A1D8UTI2"/>
<evidence type="ECO:0000313" key="4">
    <source>
        <dbReference type="EMBL" id="AOX16958.1"/>
    </source>
</evidence>
<dbReference type="InterPro" id="IPR000587">
    <property type="entry name" value="Creatinase_N"/>
</dbReference>
<dbReference type="SUPFAM" id="SSF53092">
    <property type="entry name" value="Creatinase/prolidase N-terminal domain"/>
    <property type="match status" value="1"/>
</dbReference>
<dbReference type="GO" id="GO:0046872">
    <property type="term" value="F:metal ion binding"/>
    <property type="evidence" value="ECO:0007669"/>
    <property type="project" value="UniProtKB-KW"/>
</dbReference>
<dbReference type="InterPro" id="IPR033740">
    <property type="entry name" value="Pept_M24B"/>
</dbReference>
<dbReference type="InterPro" id="IPR000994">
    <property type="entry name" value="Pept_M24"/>
</dbReference>
<dbReference type="RefSeq" id="WP_070402658.1">
    <property type="nucleotide sequence ID" value="NZ_BJVW01000003.1"/>
</dbReference>
<dbReference type="EMBL" id="CP014674">
    <property type="protein sequence ID" value="AOX16958.1"/>
    <property type="molecule type" value="Genomic_DNA"/>
</dbReference>
<organism evidence="4 5">
    <name type="scientific">Kozakia baliensis</name>
    <dbReference type="NCBI Taxonomy" id="153496"/>
    <lineage>
        <taxon>Bacteria</taxon>
        <taxon>Pseudomonadati</taxon>
        <taxon>Pseudomonadota</taxon>
        <taxon>Alphaproteobacteria</taxon>
        <taxon>Acetobacterales</taxon>
        <taxon>Acetobacteraceae</taxon>
        <taxon>Kozakia</taxon>
    </lineage>
</organism>
<dbReference type="OrthoDB" id="9806388at2"/>
<dbReference type="InterPro" id="IPR050422">
    <property type="entry name" value="X-Pro_aminopeptidase_P"/>
</dbReference>
<dbReference type="Pfam" id="PF16189">
    <property type="entry name" value="Creatinase_N_2"/>
    <property type="match status" value="1"/>
</dbReference>
<evidence type="ECO:0000256" key="1">
    <source>
        <dbReference type="ARBA" id="ARBA00008766"/>
    </source>
</evidence>
<keyword evidence="4" id="KW-0645">Protease</keyword>
<evidence type="ECO:0000256" key="2">
    <source>
        <dbReference type="ARBA" id="ARBA00022723"/>
    </source>
</evidence>
<keyword evidence="2" id="KW-0479">Metal-binding</keyword>
<keyword evidence="5" id="KW-1185">Reference proteome</keyword>
<dbReference type="PANTHER" id="PTHR43763:SF6">
    <property type="entry name" value="XAA-PRO AMINOPEPTIDASE 1"/>
    <property type="match status" value="1"/>
</dbReference>
<protein>
    <submittedName>
        <fullName evidence="4">X-Pro aminopeptidase</fullName>
    </submittedName>
</protein>
<comment type="similarity">
    <text evidence="1">Belongs to the peptidase M24B family.</text>
</comment>
<accession>A0A1D8UTI2</accession>
<dbReference type="PANTHER" id="PTHR43763">
    <property type="entry name" value="XAA-PRO AMINOPEPTIDASE 1"/>
    <property type="match status" value="1"/>
</dbReference>
<dbReference type="Pfam" id="PF00557">
    <property type="entry name" value="Peptidase_M24"/>
    <property type="match status" value="1"/>
</dbReference>
<dbReference type="InterPro" id="IPR032416">
    <property type="entry name" value="Peptidase_M24_C"/>
</dbReference>
<dbReference type="Gene3D" id="3.90.230.10">
    <property type="entry name" value="Creatinase/methionine aminopeptidase superfamily"/>
    <property type="match status" value="1"/>
</dbReference>
<dbReference type="FunFam" id="3.90.230.10:FF:000009">
    <property type="entry name" value="xaa-Pro aminopeptidase 2"/>
    <property type="match status" value="1"/>
</dbReference>
<dbReference type="Proteomes" id="UP000179145">
    <property type="component" value="Chromosome"/>
</dbReference>
<dbReference type="SUPFAM" id="SSF55920">
    <property type="entry name" value="Creatinase/aminopeptidase"/>
    <property type="match status" value="1"/>
</dbReference>
<dbReference type="CDD" id="cd01085">
    <property type="entry name" value="APP"/>
    <property type="match status" value="1"/>
</dbReference>
<dbReference type="KEGG" id="kba:A0U89_07170"/>